<dbReference type="KEGG" id="sphe:GFH32_11715"/>
<feature type="transmembrane region" description="Helical" evidence="1">
    <location>
        <begin position="36"/>
        <end position="55"/>
    </location>
</feature>
<dbReference type="Proteomes" id="UP000326921">
    <property type="component" value="Chromosome"/>
</dbReference>
<sequence length="214" mass="24838">MIGILDGMTWLVPIILILGITGIIRYKKLELPYQKLIFLYLLLALAADLGSRFWSSIFKENLGFITGFAMIEIILFSFIYYIILLPNYKWIGLSLSGLLVVYMLYDLLFDFQSHFNLFQTYTRSFGSAFICLSGILYALDIIKKGRPNSLPLRLNAIFIFYFGLAFIMYLPINFIINAPSEISIILWSFFLILVITYYGLLIQHLWRYGKSKKP</sequence>
<keyword evidence="1" id="KW-0472">Membrane</keyword>
<evidence type="ECO:0000313" key="2">
    <source>
        <dbReference type="EMBL" id="QGA26941.1"/>
    </source>
</evidence>
<dbReference type="EMBL" id="CP045652">
    <property type="protein sequence ID" value="QGA26941.1"/>
    <property type="molecule type" value="Genomic_DNA"/>
</dbReference>
<dbReference type="RefSeq" id="WP_153511783.1">
    <property type="nucleotide sequence ID" value="NZ_CP045652.1"/>
</dbReference>
<dbReference type="AlphaFoldDB" id="A0A5Q0QDE0"/>
<feature type="transmembrane region" description="Helical" evidence="1">
    <location>
        <begin position="90"/>
        <end position="109"/>
    </location>
</feature>
<accession>A0A5Q0QDE0</accession>
<organism evidence="2 3">
    <name type="scientific">Sphingobacterium zhuxiongii</name>
    <dbReference type="NCBI Taxonomy" id="2662364"/>
    <lineage>
        <taxon>Bacteria</taxon>
        <taxon>Pseudomonadati</taxon>
        <taxon>Bacteroidota</taxon>
        <taxon>Sphingobacteriia</taxon>
        <taxon>Sphingobacteriales</taxon>
        <taxon>Sphingobacteriaceae</taxon>
        <taxon>Sphingobacterium</taxon>
    </lineage>
</organism>
<reference evidence="2 3" key="1">
    <citation type="submission" date="2019-10" db="EMBL/GenBank/DDBJ databases">
        <authorList>
            <person name="Dong K."/>
        </authorList>
    </citation>
    <scope>NUCLEOTIDE SEQUENCE [LARGE SCALE GENOMIC DNA]</scope>
    <source>
        <strain evidence="3">dk4302</strain>
    </source>
</reference>
<protein>
    <submittedName>
        <fullName evidence="2">Uncharacterized protein</fullName>
    </submittedName>
</protein>
<name>A0A5Q0QDE0_9SPHI</name>
<proteinExistence type="predicted"/>
<gene>
    <name evidence="2" type="ORF">GFH32_11715</name>
</gene>
<feature type="transmembrane region" description="Helical" evidence="1">
    <location>
        <begin position="7"/>
        <end position="24"/>
    </location>
</feature>
<keyword evidence="1" id="KW-0812">Transmembrane</keyword>
<evidence type="ECO:0000256" key="1">
    <source>
        <dbReference type="SAM" id="Phobius"/>
    </source>
</evidence>
<feature type="transmembrane region" description="Helical" evidence="1">
    <location>
        <begin position="154"/>
        <end position="172"/>
    </location>
</feature>
<feature type="transmembrane region" description="Helical" evidence="1">
    <location>
        <begin position="61"/>
        <end position="83"/>
    </location>
</feature>
<keyword evidence="1" id="KW-1133">Transmembrane helix</keyword>
<keyword evidence="3" id="KW-1185">Reference proteome</keyword>
<evidence type="ECO:0000313" key="3">
    <source>
        <dbReference type="Proteomes" id="UP000326921"/>
    </source>
</evidence>
<feature type="transmembrane region" description="Helical" evidence="1">
    <location>
        <begin position="121"/>
        <end position="142"/>
    </location>
</feature>
<feature type="transmembrane region" description="Helical" evidence="1">
    <location>
        <begin position="184"/>
        <end position="206"/>
    </location>
</feature>